<dbReference type="Proteomes" id="UP000201191">
    <property type="component" value="Segment"/>
</dbReference>
<organism evidence="2 3">
    <name type="scientific">Yellowstone Lake virophage 5</name>
    <dbReference type="NCBI Taxonomy" id="1557033"/>
    <lineage>
        <taxon>Viruses</taxon>
        <taxon>Varidnaviria</taxon>
        <taxon>Bamfordvirae</taxon>
        <taxon>Preplasmiviricota</taxon>
        <taxon>Polisuviricotina</taxon>
        <taxon>Virophaviricetes</taxon>
        <taxon>Priklausovirales</taxon>
        <taxon>Burtonviroviridae</taxon>
        <taxon>Burquivirus</taxon>
        <taxon>Burquivirus flavolapense</taxon>
    </lineage>
</organism>
<dbReference type="GeneID" id="26131753"/>
<evidence type="ECO:0000256" key="1">
    <source>
        <dbReference type="SAM" id="MobiDB-lite"/>
    </source>
</evidence>
<keyword evidence="3" id="KW-1185">Reference proteome</keyword>
<name>A0A0A0RJS4_9VIRU</name>
<dbReference type="RefSeq" id="YP_009177791.1">
    <property type="nucleotide sequence ID" value="NC_028269.1"/>
</dbReference>
<dbReference type="EMBL" id="KM502589">
    <property type="protein sequence ID" value="AIW01866.1"/>
    <property type="molecule type" value="Genomic_DNA"/>
</dbReference>
<proteinExistence type="predicted"/>
<sequence length="620" mass="70378">MYKMRWVDALKQWNAHHKSVNTAHVWMVPRKGTAEHAEVKEIMERVKPANVEKENVARREKSIAQLREATKNMKPGRPPERDYEAENVARRATSIAQLREATKGMKPGVREDTAKIAEMWDLVSSGYGYDTALYKSLERVADRATPTKEQEEKFLYELKQVVKKIYSGMSEGFSGVIDWGRESKANVLRWFMDAVADVKPPSPYKLQLVPGNKLLAPPENGVFLVLQRGNAPLENRAVLNKQISSLKFNNPEDYPSDVYHRPGDRVYWRQLVPRLAMTAEKHRGESDRLEREYEEKKAAREKAVEDAEKAKKNARAKELRDKKKANPEKEATKKEAEAKSLAKAKESREKAESASSTEINQEMANRLPAEVVEGSIMPFLKGKEFNLANVFLSAPNMIRSRAVGVIALLEGLKSMKDDEWFVKADEFPKIDVSDPTLREFVSAMNTRSQFEVPSKEQKEIVQNGLPSYVSFDMYRRKGTMGNKSGVIFRPSVSTEGLNLRTKAGRDEKKAREDNVSKIAESYLQRIIAKAGAFAKFLNEKSESMEKARSTKKAEARSSVEFAKSKADAPYVMPDKFYDIAYAFMGDEGKARRYANDLSEKAKGRPVKFWLPRGKNLLASF</sequence>
<evidence type="ECO:0000313" key="2">
    <source>
        <dbReference type="EMBL" id="AIW01866.1"/>
    </source>
</evidence>
<feature type="region of interest" description="Disordered" evidence="1">
    <location>
        <begin position="300"/>
        <end position="359"/>
    </location>
</feature>
<gene>
    <name evidence="2" type="ORF">YSLV5_ORF08</name>
</gene>
<reference evidence="2 3" key="1">
    <citation type="journal article" date="2014" name="J. Virol.">
        <title>Three novel virophage genomes discovered from Yellowstone Lake metagenomes.</title>
        <authorList>
            <person name="Zhou J."/>
            <person name="Sun D."/>
            <person name="Childers A."/>
            <person name="McDermott T.R."/>
            <person name="Wang Y."/>
            <person name="Liles M.R."/>
        </authorList>
    </citation>
    <scope>NUCLEOTIDE SEQUENCE [LARGE SCALE GENOMIC DNA]</scope>
</reference>
<feature type="compositionally biased region" description="Basic and acidic residues" evidence="1">
    <location>
        <begin position="300"/>
        <end position="352"/>
    </location>
</feature>
<accession>A0A0A0RJS4</accession>
<dbReference type="KEGG" id="vg:26131753"/>
<evidence type="ECO:0000313" key="3">
    <source>
        <dbReference type="Proteomes" id="UP000201191"/>
    </source>
</evidence>
<protein>
    <submittedName>
        <fullName evidence="2">Uncharacterized protein</fullName>
    </submittedName>
</protein>